<dbReference type="SUPFAM" id="SSF52540">
    <property type="entry name" value="P-loop containing nucleoside triphosphate hydrolases"/>
    <property type="match status" value="1"/>
</dbReference>
<dbReference type="Proteomes" id="UP000601990">
    <property type="component" value="Unassembled WGS sequence"/>
</dbReference>
<keyword evidence="3 9" id="KW-0500">Molybdenum</keyword>
<evidence type="ECO:0000259" key="10">
    <source>
        <dbReference type="PROSITE" id="PS50893"/>
    </source>
</evidence>
<dbReference type="InterPro" id="IPR050334">
    <property type="entry name" value="Molybdenum_import_ModC"/>
</dbReference>
<evidence type="ECO:0000256" key="4">
    <source>
        <dbReference type="ARBA" id="ARBA00022519"/>
    </source>
</evidence>
<evidence type="ECO:0000259" key="11">
    <source>
        <dbReference type="PROSITE" id="PS51866"/>
    </source>
</evidence>
<dbReference type="InterPro" id="IPR005116">
    <property type="entry name" value="Transp-assoc_OB_typ1"/>
</dbReference>
<dbReference type="PANTHER" id="PTHR43514:SF10">
    <property type="entry name" value="MOLYBDENUM IMPORT ATP-BINDING PROTEIN MODC 2"/>
    <property type="match status" value="1"/>
</dbReference>
<dbReference type="EMBL" id="WTVH01000010">
    <property type="protein sequence ID" value="NMF93105.1"/>
    <property type="molecule type" value="Genomic_DNA"/>
</dbReference>
<gene>
    <name evidence="12" type="primary">modC</name>
    <name evidence="12" type="ORF">GO608_07160</name>
</gene>
<sequence>MVGDGAAIRARFGLGWPGFRLDVDLALPGRGVIALFGHSGSGKTTLLRCLAGLERAADGYLAVRGELWQDESQRLFVPTHRRPLGYVFQEASLFAHLTVRRNLEFGLKRVPAASRRIPLDQAIALLGIEPLLARLPGRLSGGERQRVAIARALATSPRLLLMDEPLAALDVKRKQEILPYLERLHAELDIPVIYVSHAPEEVARLADHVVLLADGRALAAGPIGEVMARLDLPFAHDEDAFVVIDARVAAHDDAYALTRLEFAGLPLWVPGLGAPVASRVRARVLARDVSLALSERHDSSILNVLPARVVSLDEADPGRTLVCLDVAGTALLARITRRSAAQLGIVPGRDVYAQVKGVALLR</sequence>
<evidence type="ECO:0000256" key="9">
    <source>
        <dbReference type="PROSITE-ProRule" id="PRU01213"/>
    </source>
</evidence>
<dbReference type="InterPro" id="IPR003439">
    <property type="entry name" value="ABC_transporter-like_ATP-bd"/>
</dbReference>
<evidence type="ECO:0000256" key="1">
    <source>
        <dbReference type="ARBA" id="ARBA00022448"/>
    </source>
</evidence>
<dbReference type="Gene3D" id="2.40.50.100">
    <property type="match status" value="1"/>
</dbReference>
<keyword evidence="13" id="KW-1185">Reference proteome</keyword>
<keyword evidence="5" id="KW-0547">Nucleotide-binding</keyword>
<dbReference type="PANTHER" id="PTHR43514">
    <property type="entry name" value="ABC TRANSPORTER I FAMILY MEMBER 10"/>
    <property type="match status" value="1"/>
</dbReference>
<dbReference type="InterPro" id="IPR011868">
    <property type="entry name" value="ModC_ABC_ATP-bd"/>
</dbReference>
<dbReference type="InterPro" id="IPR008995">
    <property type="entry name" value="Mo/tungstate-bd_C_term_dom"/>
</dbReference>
<protein>
    <submittedName>
        <fullName evidence="12">Molybdenum ABC transporter ATP-binding protein</fullName>
    </submittedName>
</protein>
<keyword evidence="2" id="KW-1003">Cell membrane</keyword>
<feature type="domain" description="ABC transporter" evidence="10">
    <location>
        <begin position="2"/>
        <end position="239"/>
    </location>
</feature>
<dbReference type="InterPro" id="IPR004606">
    <property type="entry name" value="Mop_domain"/>
</dbReference>
<evidence type="ECO:0000256" key="6">
    <source>
        <dbReference type="ARBA" id="ARBA00022840"/>
    </source>
</evidence>
<dbReference type="PROSITE" id="PS51866">
    <property type="entry name" value="MOP"/>
    <property type="match status" value="1"/>
</dbReference>
<keyword evidence="1" id="KW-0813">Transport</keyword>
<keyword evidence="4" id="KW-0997">Cell inner membrane</keyword>
<feature type="domain" description="Mop" evidence="11">
    <location>
        <begin position="298"/>
        <end position="362"/>
    </location>
</feature>
<proteinExistence type="predicted"/>
<evidence type="ECO:0000256" key="5">
    <source>
        <dbReference type="ARBA" id="ARBA00022741"/>
    </source>
</evidence>
<dbReference type="InterPro" id="IPR017871">
    <property type="entry name" value="ABC_transporter-like_CS"/>
</dbReference>
<evidence type="ECO:0000313" key="13">
    <source>
        <dbReference type="Proteomes" id="UP000601990"/>
    </source>
</evidence>
<dbReference type="PROSITE" id="PS50893">
    <property type="entry name" value="ABC_TRANSPORTER_2"/>
    <property type="match status" value="1"/>
</dbReference>
<organism evidence="12 13">
    <name type="scientific">Aromatoleum buckelii</name>
    <dbReference type="NCBI Taxonomy" id="200254"/>
    <lineage>
        <taxon>Bacteria</taxon>
        <taxon>Pseudomonadati</taxon>
        <taxon>Pseudomonadota</taxon>
        <taxon>Betaproteobacteria</taxon>
        <taxon>Rhodocyclales</taxon>
        <taxon>Rhodocyclaceae</taxon>
        <taxon>Aromatoleum</taxon>
    </lineage>
</organism>
<name>A0ABX1N1H3_9RHOO</name>
<keyword evidence="8" id="KW-0472">Membrane</keyword>
<keyword evidence="6 12" id="KW-0067">ATP-binding</keyword>
<dbReference type="InterPro" id="IPR027417">
    <property type="entry name" value="P-loop_NTPase"/>
</dbReference>
<evidence type="ECO:0000256" key="3">
    <source>
        <dbReference type="ARBA" id="ARBA00022505"/>
    </source>
</evidence>
<dbReference type="SMART" id="SM00382">
    <property type="entry name" value="AAA"/>
    <property type="match status" value="1"/>
</dbReference>
<dbReference type="InterPro" id="IPR003593">
    <property type="entry name" value="AAA+_ATPase"/>
</dbReference>
<dbReference type="Gene3D" id="3.40.50.300">
    <property type="entry name" value="P-loop containing nucleotide triphosphate hydrolases"/>
    <property type="match status" value="1"/>
</dbReference>
<keyword evidence="7" id="KW-1278">Translocase</keyword>
<accession>A0ABX1N1H3</accession>
<evidence type="ECO:0000256" key="8">
    <source>
        <dbReference type="ARBA" id="ARBA00023136"/>
    </source>
</evidence>
<comment type="caution">
    <text evidence="12">The sequence shown here is derived from an EMBL/GenBank/DDBJ whole genome shotgun (WGS) entry which is preliminary data.</text>
</comment>
<dbReference type="PROSITE" id="PS00211">
    <property type="entry name" value="ABC_TRANSPORTER_1"/>
    <property type="match status" value="1"/>
</dbReference>
<reference evidence="12" key="1">
    <citation type="submission" date="2019-12" db="EMBL/GenBank/DDBJ databases">
        <title>Comparative genomics gives insights into the taxonomy of the Azoarcus-Aromatoleum group and reveals separate origins of nif in the plant-associated Azoarcus and non-plant-associated Aromatoleum sub-groups.</title>
        <authorList>
            <person name="Lafos M."/>
            <person name="Maluk M."/>
            <person name="Batista M."/>
            <person name="Junghare M."/>
            <person name="Carmona M."/>
            <person name="Faoro H."/>
            <person name="Cruz L.M."/>
            <person name="Battistoni F."/>
            <person name="De Souza E."/>
            <person name="Pedrosa F."/>
            <person name="Chen W.-M."/>
            <person name="Poole P.S."/>
            <person name="Dixon R.A."/>
            <person name="James E.K."/>
        </authorList>
    </citation>
    <scope>NUCLEOTIDE SEQUENCE</scope>
    <source>
        <strain evidence="12">U120</strain>
    </source>
</reference>
<evidence type="ECO:0000256" key="2">
    <source>
        <dbReference type="ARBA" id="ARBA00022475"/>
    </source>
</evidence>
<dbReference type="GO" id="GO:0005524">
    <property type="term" value="F:ATP binding"/>
    <property type="evidence" value="ECO:0007669"/>
    <property type="project" value="UniProtKB-KW"/>
</dbReference>
<evidence type="ECO:0000256" key="7">
    <source>
        <dbReference type="ARBA" id="ARBA00022967"/>
    </source>
</evidence>
<evidence type="ECO:0000313" key="12">
    <source>
        <dbReference type="EMBL" id="NMF93105.1"/>
    </source>
</evidence>
<dbReference type="NCBIfam" id="TIGR02142">
    <property type="entry name" value="modC_ABC"/>
    <property type="match status" value="1"/>
</dbReference>
<dbReference type="Pfam" id="PF00005">
    <property type="entry name" value="ABC_tran"/>
    <property type="match status" value="1"/>
</dbReference>
<dbReference type="SUPFAM" id="SSF50331">
    <property type="entry name" value="MOP-like"/>
    <property type="match status" value="1"/>
</dbReference>
<dbReference type="Pfam" id="PF03459">
    <property type="entry name" value="TOBE"/>
    <property type="match status" value="1"/>
</dbReference>